<dbReference type="EMBL" id="LNYP01000028">
    <property type="protein sequence ID" value="KTD38443.1"/>
    <property type="molecule type" value="Genomic_DNA"/>
</dbReference>
<comment type="caution">
    <text evidence="1">The sequence shown here is derived from an EMBL/GenBank/DDBJ whole genome shotgun (WGS) entry which is preliminary data.</text>
</comment>
<sequence>MNLIEHMINHAIINRKIIHFIYDGYVRQVEPHHYGILNQSMQLHGYQISNGSKSGELPEWRNFKFDHIQNLSINDHTFERRPDHHPFNSNYSKIIKTV</sequence>
<name>A0A0W0X1J5_9GAMM</name>
<organism evidence="1 2">
    <name type="scientific">Legionella oakridgensis</name>
    <dbReference type="NCBI Taxonomy" id="29423"/>
    <lineage>
        <taxon>Bacteria</taxon>
        <taxon>Pseudomonadati</taxon>
        <taxon>Pseudomonadota</taxon>
        <taxon>Gammaproteobacteria</taxon>
        <taxon>Legionellales</taxon>
        <taxon>Legionellaceae</taxon>
        <taxon>Legionella</taxon>
    </lineage>
</organism>
<proteinExistence type="predicted"/>
<gene>
    <name evidence="1" type="ORF">Loak_1388</name>
</gene>
<protein>
    <submittedName>
        <fullName evidence="1">Uncharacterized protein</fullName>
    </submittedName>
</protein>
<dbReference type="RefSeq" id="WP_025386688.1">
    <property type="nucleotide sequence ID" value="NZ_LCUA01000014.1"/>
</dbReference>
<dbReference type="AlphaFoldDB" id="A0A0W0X1J5"/>
<reference evidence="1 2" key="1">
    <citation type="submission" date="2015-11" db="EMBL/GenBank/DDBJ databases">
        <title>Genomic analysis of 38 Legionella species identifies large and diverse effector repertoires.</title>
        <authorList>
            <person name="Burstein D."/>
            <person name="Amaro F."/>
            <person name="Zusman T."/>
            <person name="Lifshitz Z."/>
            <person name="Cohen O."/>
            <person name="Gilbert J.A."/>
            <person name="Pupko T."/>
            <person name="Shuman H.A."/>
            <person name="Segal G."/>
        </authorList>
    </citation>
    <scope>NUCLEOTIDE SEQUENCE [LARGE SCALE GENOMIC DNA]</scope>
    <source>
        <strain evidence="1 2">Oak Ridge-10</strain>
    </source>
</reference>
<dbReference type="PATRIC" id="fig|29423.5.peg.1453"/>
<dbReference type="Proteomes" id="UP000054858">
    <property type="component" value="Unassembled WGS sequence"/>
</dbReference>
<evidence type="ECO:0000313" key="2">
    <source>
        <dbReference type="Proteomes" id="UP000054858"/>
    </source>
</evidence>
<accession>A0A0W0X1J5</accession>
<evidence type="ECO:0000313" key="1">
    <source>
        <dbReference type="EMBL" id="KTD38443.1"/>
    </source>
</evidence>